<protein>
    <submittedName>
        <fullName evidence="2">Uncharacterized protein</fullName>
    </submittedName>
</protein>
<accession>X1FBW2</accession>
<dbReference type="Gene3D" id="1.20.5.320">
    <property type="entry name" value="6-Phosphogluconate Dehydrogenase, domain 3"/>
    <property type="match status" value="1"/>
</dbReference>
<name>X1FBW2_9ZZZZ</name>
<comment type="caution">
    <text evidence="2">The sequence shown here is derived from an EMBL/GenBank/DDBJ whole genome shotgun (WGS) entry which is preliminary data.</text>
</comment>
<dbReference type="AlphaFoldDB" id="X1FBW2"/>
<feature type="compositionally biased region" description="Gly residues" evidence="1">
    <location>
        <begin position="1"/>
        <end position="12"/>
    </location>
</feature>
<evidence type="ECO:0000256" key="1">
    <source>
        <dbReference type="SAM" id="MobiDB-lite"/>
    </source>
</evidence>
<proteinExistence type="predicted"/>
<evidence type="ECO:0000313" key="2">
    <source>
        <dbReference type="EMBL" id="GAH26894.1"/>
    </source>
</evidence>
<sequence length="107" mass="10757">QEYMTTGGGAPGPAGPPGPPGPPGYPGPPGPMGPPGEPGEGIGFNIEEIDAGLKERLTYTESIVATDLTQVVDYTIDGIGAINTKISLAAYIKSLSGPIISHVILSS</sequence>
<feature type="non-terminal residue" evidence="2">
    <location>
        <position position="1"/>
    </location>
</feature>
<dbReference type="EMBL" id="BARU01002333">
    <property type="protein sequence ID" value="GAH26894.1"/>
    <property type="molecule type" value="Genomic_DNA"/>
</dbReference>
<feature type="region of interest" description="Disordered" evidence="1">
    <location>
        <begin position="1"/>
        <end position="42"/>
    </location>
</feature>
<gene>
    <name evidence="2" type="ORF">S03H2_05563</name>
</gene>
<feature type="compositionally biased region" description="Pro residues" evidence="1">
    <location>
        <begin position="13"/>
        <end position="37"/>
    </location>
</feature>
<reference evidence="2" key="1">
    <citation type="journal article" date="2014" name="Front. Microbiol.">
        <title>High frequency of phylogenetically diverse reductive dehalogenase-homologous genes in deep subseafloor sedimentary metagenomes.</title>
        <authorList>
            <person name="Kawai M."/>
            <person name="Futagami T."/>
            <person name="Toyoda A."/>
            <person name="Takaki Y."/>
            <person name="Nishi S."/>
            <person name="Hori S."/>
            <person name="Arai W."/>
            <person name="Tsubouchi T."/>
            <person name="Morono Y."/>
            <person name="Uchiyama I."/>
            <person name="Ito T."/>
            <person name="Fujiyama A."/>
            <person name="Inagaki F."/>
            <person name="Takami H."/>
        </authorList>
    </citation>
    <scope>NUCLEOTIDE SEQUENCE</scope>
    <source>
        <strain evidence="2">Expedition CK06-06</strain>
    </source>
</reference>
<organism evidence="2">
    <name type="scientific">marine sediment metagenome</name>
    <dbReference type="NCBI Taxonomy" id="412755"/>
    <lineage>
        <taxon>unclassified sequences</taxon>
        <taxon>metagenomes</taxon>
        <taxon>ecological metagenomes</taxon>
    </lineage>
</organism>